<dbReference type="GO" id="GO:0042274">
    <property type="term" value="P:ribosomal small subunit biogenesis"/>
    <property type="evidence" value="ECO:0007669"/>
    <property type="project" value="UniProtKB-UniRule"/>
</dbReference>
<dbReference type="SUPFAM" id="SSF50447">
    <property type="entry name" value="Translation proteins"/>
    <property type="match status" value="1"/>
</dbReference>
<protein>
    <recommendedName>
        <fullName evidence="5">Ribosome maturation factor RimM</fullName>
    </recommendedName>
</protein>
<organism evidence="8 9">
    <name type="scientific">Buchnera aphidicola</name>
    <name type="common">Aphis fabae</name>
    <dbReference type="NCBI Taxonomy" id="571430"/>
    <lineage>
        <taxon>Bacteria</taxon>
        <taxon>Pseudomonadati</taxon>
        <taxon>Pseudomonadota</taxon>
        <taxon>Gammaproteobacteria</taxon>
        <taxon>Enterobacterales</taxon>
        <taxon>Erwiniaceae</taxon>
        <taxon>Buchnera</taxon>
    </lineage>
</organism>
<dbReference type="GO" id="GO:0005737">
    <property type="term" value="C:cytoplasm"/>
    <property type="evidence" value="ECO:0007669"/>
    <property type="project" value="UniProtKB-SubCell"/>
</dbReference>
<dbReference type="PANTHER" id="PTHR33692:SF1">
    <property type="entry name" value="RIBOSOME MATURATION FACTOR RIMM"/>
    <property type="match status" value="1"/>
</dbReference>
<evidence type="ECO:0000259" key="6">
    <source>
        <dbReference type="Pfam" id="PF01782"/>
    </source>
</evidence>
<comment type="subcellular location">
    <subcellularLocation>
        <location evidence="5">Cytoplasm</location>
    </subcellularLocation>
</comment>
<evidence type="ECO:0000259" key="7">
    <source>
        <dbReference type="Pfam" id="PF24986"/>
    </source>
</evidence>
<dbReference type="HAMAP" id="MF_00014">
    <property type="entry name" value="Ribosome_mat_RimM"/>
    <property type="match status" value="1"/>
</dbReference>
<dbReference type="InterPro" id="IPR011961">
    <property type="entry name" value="RimM"/>
</dbReference>
<accession>A0A5J6ZAZ5</accession>
<evidence type="ECO:0000313" key="9">
    <source>
        <dbReference type="Proteomes" id="UP000325981"/>
    </source>
</evidence>
<dbReference type="Proteomes" id="UP000325981">
    <property type="component" value="Chromosome"/>
</dbReference>
<comment type="function">
    <text evidence="5">An accessory protein needed during the final step in the assembly of 30S ribosomal subunit, possibly for assembly of the head region. Essential for efficient processing of 16S rRNA. May be needed both before and after RbfA during the maturation of 16S rRNA. It has affinity for free ribosomal 30S subunits but not for 70S ribosomes.</text>
</comment>
<keyword evidence="4 5" id="KW-0143">Chaperone</keyword>
<dbReference type="InterPro" id="IPR002676">
    <property type="entry name" value="RimM_N"/>
</dbReference>
<dbReference type="Pfam" id="PF24986">
    <property type="entry name" value="PRC_RimM"/>
    <property type="match status" value="1"/>
</dbReference>
<dbReference type="InterPro" id="IPR036976">
    <property type="entry name" value="RimM_N_sf"/>
</dbReference>
<dbReference type="InterPro" id="IPR011033">
    <property type="entry name" value="PRC_barrel-like_sf"/>
</dbReference>
<dbReference type="PANTHER" id="PTHR33692">
    <property type="entry name" value="RIBOSOME MATURATION FACTOR RIMM"/>
    <property type="match status" value="1"/>
</dbReference>
<gene>
    <name evidence="5 8" type="primary">rimM</name>
    <name evidence="8" type="ORF">FQV33_00930</name>
</gene>
<feature type="domain" description="RimM N-terminal" evidence="6">
    <location>
        <begin position="15"/>
        <end position="95"/>
    </location>
</feature>
<dbReference type="GO" id="GO:0043022">
    <property type="term" value="F:ribosome binding"/>
    <property type="evidence" value="ECO:0007669"/>
    <property type="project" value="InterPro"/>
</dbReference>
<dbReference type="GO" id="GO:0006364">
    <property type="term" value="P:rRNA processing"/>
    <property type="evidence" value="ECO:0007669"/>
    <property type="project" value="UniProtKB-UniRule"/>
</dbReference>
<dbReference type="OrthoDB" id="9783509at2"/>
<keyword evidence="1 5" id="KW-0963">Cytoplasm</keyword>
<keyword evidence="2 5" id="KW-0690">Ribosome biogenesis</keyword>
<dbReference type="GO" id="GO:0005840">
    <property type="term" value="C:ribosome"/>
    <property type="evidence" value="ECO:0007669"/>
    <property type="project" value="InterPro"/>
</dbReference>
<reference evidence="8 9" key="1">
    <citation type="submission" date="2019-07" db="EMBL/GenBank/DDBJ databases">
        <title>Buchnera limit thermal tolerance of host aphids.</title>
        <authorList>
            <person name="Zhang B."/>
            <person name="Moran N."/>
        </authorList>
    </citation>
    <scope>NUCLEOTIDE SEQUENCE [LARGE SCALE GENOMIC DNA]</scope>
    <source>
        <strain evidence="8 9">Afa-UT1</strain>
    </source>
</reference>
<evidence type="ECO:0000256" key="3">
    <source>
        <dbReference type="ARBA" id="ARBA00022552"/>
    </source>
</evidence>
<dbReference type="InterPro" id="IPR009000">
    <property type="entry name" value="Transl_B-barrel_sf"/>
</dbReference>
<dbReference type="InterPro" id="IPR056792">
    <property type="entry name" value="PRC_RimM"/>
</dbReference>
<dbReference type="EMBL" id="CP042427">
    <property type="protein sequence ID" value="QFQ32562.1"/>
    <property type="molecule type" value="Genomic_DNA"/>
</dbReference>
<name>A0A5J6ZAZ5_9GAMM</name>
<evidence type="ECO:0000256" key="5">
    <source>
        <dbReference type="HAMAP-Rule" id="MF_00014"/>
    </source>
</evidence>
<comment type="domain">
    <text evidence="5">The PRC barrel domain binds ribosomal protein uS19.</text>
</comment>
<evidence type="ECO:0000256" key="1">
    <source>
        <dbReference type="ARBA" id="ARBA00022490"/>
    </source>
</evidence>
<dbReference type="NCBIfam" id="TIGR02273">
    <property type="entry name" value="16S_RimM"/>
    <property type="match status" value="1"/>
</dbReference>
<feature type="domain" description="Ribosome maturation factor RimM PRC barrel" evidence="7">
    <location>
        <begin position="107"/>
        <end position="176"/>
    </location>
</feature>
<dbReference type="Pfam" id="PF01782">
    <property type="entry name" value="RimM"/>
    <property type="match status" value="1"/>
</dbReference>
<dbReference type="Gene3D" id="2.30.30.240">
    <property type="entry name" value="PRC-barrel domain"/>
    <property type="match status" value="1"/>
</dbReference>
<dbReference type="AlphaFoldDB" id="A0A5J6ZAZ5"/>
<comment type="subunit">
    <text evidence="5">Binds ribosomal protein uS19.</text>
</comment>
<dbReference type="Gene3D" id="2.40.30.60">
    <property type="entry name" value="RimM"/>
    <property type="match status" value="1"/>
</dbReference>
<evidence type="ECO:0000313" key="8">
    <source>
        <dbReference type="EMBL" id="QFQ32562.1"/>
    </source>
</evidence>
<comment type="similarity">
    <text evidence="5">Belongs to the RimM family.</text>
</comment>
<keyword evidence="3 5" id="KW-0698">rRNA processing</keyword>
<evidence type="ECO:0000256" key="4">
    <source>
        <dbReference type="ARBA" id="ARBA00023186"/>
    </source>
</evidence>
<dbReference type="SUPFAM" id="SSF50346">
    <property type="entry name" value="PRC-barrel domain"/>
    <property type="match status" value="1"/>
</dbReference>
<proteinExistence type="inferred from homology"/>
<evidence type="ECO:0000256" key="2">
    <source>
        <dbReference type="ARBA" id="ARBA00022517"/>
    </source>
</evidence>
<sequence length="177" mass="21191">MINTKLNTLIDPILVGKIGKVYGILGWMNFFSFTETKEKIFSYLPWFILKNKKWDIIKLKNWKQHNSHFIIQINNIIDRSLASTWTNTDIFIDKNQLPKLYPDEYYWNDIIKCKVFNTTSKYLGRVINLISNKYNDILLIHNELKKNNIKKIMIPFINKKIVKNIDIQNKIIIVKWN</sequence>